<gene>
    <name evidence="2" type="ORF">GCM10011335_28950</name>
</gene>
<comment type="caution">
    <text evidence="2">The sequence shown here is derived from an EMBL/GenBank/DDBJ whole genome shotgun (WGS) entry which is preliminary data.</text>
</comment>
<name>A0A916Y0H3_9HYPH</name>
<evidence type="ECO:0000313" key="3">
    <source>
        <dbReference type="Proteomes" id="UP000613160"/>
    </source>
</evidence>
<protein>
    <submittedName>
        <fullName evidence="2">Uncharacterized protein</fullName>
    </submittedName>
</protein>
<dbReference type="AlphaFoldDB" id="A0A916Y0H3"/>
<feature type="coiled-coil region" evidence="1">
    <location>
        <begin position="141"/>
        <end position="178"/>
    </location>
</feature>
<dbReference type="EMBL" id="BMJJ01000006">
    <property type="protein sequence ID" value="GGD24228.1"/>
    <property type="molecule type" value="Genomic_DNA"/>
</dbReference>
<evidence type="ECO:0000313" key="2">
    <source>
        <dbReference type="EMBL" id="GGD24228.1"/>
    </source>
</evidence>
<keyword evidence="3" id="KW-1185">Reference proteome</keyword>
<organism evidence="2 3">
    <name type="scientific">Aureimonas glaciei</name>
    <dbReference type="NCBI Taxonomy" id="1776957"/>
    <lineage>
        <taxon>Bacteria</taxon>
        <taxon>Pseudomonadati</taxon>
        <taxon>Pseudomonadota</taxon>
        <taxon>Alphaproteobacteria</taxon>
        <taxon>Hyphomicrobiales</taxon>
        <taxon>Aurantimonadaceae</taxon>
        <taxon>Aureimonas</taxon>
    </lineage>
</organism>
<keyword evidence="1" id="KW-0175">Coiled coil</keyword>
<dbReference type="Proteomes" id="UP000613160">
    <property type="component" value="Unassembled WGS sequence"/>
</dbReference>
<proteinExistence type="predicted"/>
<accession>A0A916Y0H3</accession>
<sequence>MNLATNLTKDGKRIQVRFTYDAALVSAVKRIPGAKWDSAYRCWSIAKRYEKQLASLADMQASAETCYVDLAKSYSEKLRLTATHASVSIDVRERTATVRPVNGVYLGAVGTMRGSRSFKENERFGGYTVPLGDASRFDVLVEQLGEVVASHKRKLEAAKAAEQERARARVEAAEQDRATGRSRFGTLLSRAPAVGAIMRRGENIVRITGHGRSFRLDDESSSMGWPSGCEGELACYAYYENAIAEEIETFEAAEEKARVAKEIVSRRRAAIARIEKSDDRPDIGAEPEGEVLWRDDSHALGGFRRWIVLTPDGWLWSVTYMGGDGDTWIQKNCGYCTSGSRLPSTPELVSALRGDTVQKEST</sequence>
<evidence type="ECO:0000256" key="1">
    <source>
        <dbReference type="SAM" id="Coils"/>
    </source>
</evidence>
<reference evidence="2" key="1">
    <citation type="journal article" date="2014" name="Int. J. Syst. Evol. Microbiol.">
        <title>Complete genome sequence of Corynebacterium casei LMG S-19264T (=DSM 44701T), isolated from a smear-ripened cheese.</title>
        <authorList>
            <consortium name="US DOE Joint Genome Institute (JGI-PGF)"/>
            <person name="Walter F."/>
            <person name="Albersmeier A."/>
            <person name="Kalinowski J."/>
            <person name="Ruckert C."/>
        </authorList>
    </citation>
    <scope>NUCLEOTIDE SEQUENCE</scope>
    <source>
        <strain evidence="2">CGMCC 1.15493</strain>
    </source>
</reference>
<reference evidence="2" key="2">
    <citation type="submission" date="2020-09" db="EMBL/GenBank/DDBJ databases">
        <authorList>
            <person name="Sun Q."/>
            <person name="Zhou Y."/>
        </authorList>
    </citation>
    <scope>NUCLEOTIDE SEQUENCE</scope>
    <source>
        <strain evidence="2">CGMCC 1.15493</strain>
    </source>
</reference>
<dbReference type="RefSeq" id="WP_188851839.1">
    <property type="nucleotide sequence ID" value="NZ_BMJJ01000006.1"/>
</dbReference>